<reference evidence="11 12" key="1">
    <citation type="journal article" date="2019" name="Sci. Rep.">
        <title>A high-quality genome of Eragrostis curvula grass provides insights into Poaceae evolution and supports new strategies to enhance forage quality.</title>
        <authorList>
            <person name="Carballo J."/>
            <person name="Santos B.A.C.M."/>
            <person name="Zappacosta D."/>
            <person name="Garbus I."/>
            <person name="Selva J.P."/>
            <person name="Gallo C.A."/>
            <person name="Diaz A."/>
            <person name="Albertini E."/>
            <person name="Caccamo M."/>
            <person name="Echenique V."/>
        </authorList>
    </citation>
    <scope>NUCLEOTIDE SEQUENCE [LARGE SCALE GENOMIC DNA]</scope>
    <source>
        <strain evidence="12">cv. Victoria</strain>
        <tissue evidence="11">Leaf</tissue>
    </source>
</reference>
<dbReference type="Pfam" id="PF13947">
    <property type="entry name" value="GUB_WAK_bind"/>
    <property type="match status" value="1"/>
</dbReference>
<evidence type="ECO:0000256" key="5">
    <source>
        <dbReference type="ARBA" id="ARBA00023180"/>
    </source>
</evidence>
<name>A0A5J9UB23_9POAL</name>
<keyword evidence="7" id="KW-0812">Transmembrane</keyword>
<organism evidence="11 12">
    <name type="scientific">Eragrostis curvula</name>
    <name type="common">weeping love grass</name>
    <dbReference type="NCBI Taxonomy" id="38414"/>
    <lineage>
        <taxon>Eukaryota</taxon>
        <taxon>Viridiplantae</taxon>
        <taxon>Streptophyta</taxon>
        <taxon>Embryophyta</taxon>
        <taxon>Tracheophyta</taxon>
        <taxon>Spermatophyta</taxon>
        <taxon>Magnoliopsida</taxon>
        <taxon>Liliopsida</taxon>
        <taxon>Poales</taxon>
        <taxon>Poaceae</taxon>
        <taxon>PACMAD clade</taxon>
        <taxon>Chloridoideae</taxon>
        <taxon>Eragrostideae</taxon>
        <taxon>Eragrostidinae</taxon>
        <taxon>Eragrostis</taxon>
    </lineage>
</organism>
<keyword evidence="4" id="KW-0067">ATP-binding</keyword>
<dbReference type="Gramene" id="TVU20380">
    <property type="protein sequence ID" value="TVU20380"/>
    <property type="gene ID" value="EJB05_36587"/>
</dbReference>
<keyword evidence="7" id="KW-0472">Membrane</keyword>
<feature type="signal peptide" evidence="8">
    <location>
        <begin position="1"/>
        <end position="29"/>
    </location>
</feature>
<dbReference type="GO" id="GO:0016020">
    <property type="term" value="C:membrane"/>
    <property type="evidence" value="ECO:0007669"/>
    <property type="project" value="UniProtKB-SubCell"/>
</dbReference>
<evidence type="ECO:0000256" key="7">
    <source>
        <dbReference type="SAM" id="Phobius"/>
    </source>
</evidence>
<evidence type="ECO:0000256" key="1">
    <source>
        <dbReference type="ARBA" id="ARBA00004167"/>
    </source>
</evidence>
<dbReference type="GO" id="GO:0005524">
    <property type="term" value="F:ATP binding"/>
    <property type="evidence" value="ECO:0007669"/>
    <property type="project" value="UniProtKB-KW"/>
</dbReference>
<dbReference type="OrthoDB" id="688451at2759"/>
<feature type="transmembrane region" description="Helical" evidence="7">
    <location>
        <begin position="269"/>
        <end position="292"/>
    </location>
</feature>
<feature type="compositionally biased region" description="Polar residues" evidence="6">
    <location>
        <begin position="408"/>
        <end position="417"/>
    </location>
</feature>
<dbReference type="PANTHER" id="PTHR46008:SF53">
    <property type="entry name" value="OS05G0550800 PROTEIN"/>
    <property type="match status" value="1"/>
</dbReference>
<keyword evidence="3" id="KW-0547">Nucleotide-binding</keyword>
<evidence type="ECO:0000256" key="2">
    <source>
        <dbReference type="ARBA" id="ARBA00022729"/>
    </source>
</evidence>
<dbReference type="InterPro" id="IPR025287">
    <property type="entry name" value="WAK_GUB"/>
</dbReference>
<feature type="domain" description="Wall-associated receptor kinase galacturonan-binding" evidence="9">
    <location>
        <begin position="40"/>
        <end position="108"/>
    </location>
</feature>
<evidence type="ECO:0000259" key="9">
    <source>
        <dbReference type="Pfam" id="PF13947"/>
    </source>
</evidence>
<evidence type="ECO:0000256" key="8">
    <source>
        <dbReference type="SAM" id="SignalP"/>
    </source>
</evidence>
<accession>A0A5J9UB23</accession>
<dbReference type="GO" id="GO:0016301">
    <property type="term" value="F:kinase activity"/>
    <property type="evidence" value="ECO:0007669"/>
    <property type="project" value="TreeGrafter"/>
</dbReference>
<evidence type="ECO:0000259" key="10">
    <source>
        <dbReference type="Pfam" id="PF14380"/>
    </source>
</evidence>
<dbReference type="GO" id="GO:0030247">
    <property type="term" value="F:polysaccharide binding"/>
    <property type="evidence" value="ECO:0007669"/>
    <property type="project" value="InterPro"/>
</dbReference>
<dbReference type="InterPro" id="IPR032872">
    <property type="entry name" value="WAK_assoc_C"/>
</dbReference>
<protein>
    <recommendedName>
        <fullName evidence="13">Wall-associated receptor kinase galacturonan-binding domain-containing protein</fullName>
    </recommendedName>
</protein>
<evidence type="ECO:0000256" key="3">
    <source>
        <dbReference type="ARBA" id="ARBA00022741"/>
    </source>
</evidence>
<proteinExistence type="predicted"/>
<gene>
    <name evidence="11" type="ORF">EJB05_36587</name>
</gene>
<dbReference type="EMBL" id="RWGY01000029">
    <property type="protein sequence ID" value="TVU20380.1"/>
    <property type="molecule type" value="Genomic_DNA"/>
</dbReference>
<keyword evidence="5" id="KW-0325">Glycoprotein</keyword>
<evidence type="ECO:0008006" key="13">
    <source>
        <dbReference type="Google" id="ProtNLM"/>
    </source>
</evidence>
<evidence type="ECO:0000313" key="12">
    <source>
        <dbReference type="Proteomes" id="UP000324897"/>
    </source>
</evidence>
<sequence>MPPSELMHFLHLAPLIFILLLSSLPPSKPQPNGYFRYSNCTPTPYQCGSLKFDIGYPFAVNGVDRPDYCSFPGFRLSCTDGMLLINMKSGPFEVTSVDYDNHLLTVIDRSLVEQTCLQPYHNTTIDDAMFMYTDRDLFLTVYINCSAKSSSLPFAYDLFSCLSGGRSYYRLDNGLVAPDVLGSCSSTLVLPYNSTMAGSLAAGNSSLGDAIKGGFAVQWKEGVGWCGDCKNSGGTCGQNISYPGDHTCFCPDGPSIGSCSSGPKSKKGIVIGTSVAAGVLLLLLVGVSYLYIRKRRQYKMTSSSRLLKYTASGGTPRSRWSSDMESGSVEQLVDLELGYGSDQATRKSMTMVAELAFRCLQQNGEMRPPIREVLDALRRIQEEDGFGKKDALLIAPRSPDTVHAPWDSMSTTPSVSQ</sequence>
<dbReference type="PANTHER" id="PTHR46008">
    <property type="entry name" value="LEAF RUST 10 DISEASE-RESISTANCE LOCUS RECEPTOR-LIKE PROTEIN KINASE-LIKE 1.4"/>
    <property type="match status" value="1"/>
</dbReference>
<keyword evidence="7" id="KW-1133">Transmembrane helix</keyword>
<feature type="domain" description="Wall-associated receptor kinase C-terminal" evidence="10">
    <location>
        <begin position="179"/>
        <end position="253"/>
    </location>
</feature>
<dbReference type="Pfam" id="PF14380">
    <property type="entry name" value="WAK_assoc"/>
    <property type="match status" value="1"/>
</dbReference>
<dbReference type="Proteomes" id="UP000324897">
    <property type="component" value="Chromosome 7"/>
</dbReference>
<keyword evidence="2 8" id="KW-0732">Signal</keyword>
<evidence type="ECO:0000313" key="11">
    <source>
        <dbReference type="EMBL" id="TVU20380.1"/>
    </source>
</evidence>
<feature type="chain" id="PRO_5023916374" description="Wall-associated receptor kinase galacturonan-binding domain-containing protein" evidence="8">
    <location>
        <begin position="30"/>
        <end position="417"/>
    </location>
</feature>
<evidence type="ECO:0000256" key="6">
    <source>
        <dbReference type="SAM" id="MobiDB-lite"/>
    </source>
</evidence>
<keyword evidence="12" id="KW-1185">Reference proteome</keyword>
<comment type="subcellular location">
    <subcellularLocation>
        <location evidence="1">Membrane</location>
        <topology evidence="1">Single-pass membrane protein</topology>
    </subcellularLocation>
</comment>
<feature type="non-terminal residue" evidence="11">
    <location>
        <position position="1"/>
    </location>
</feature>
<dbReference type="AlphaFoldDB" id="A0A5J9UB23"/>
<feature type="region of interest" description="Disordered" evidence="6">
    <location>
        <begin position="397"/>
        <end position="417"/>
    </location>
</feature>
<evidence type="ECO:0000256" key="4">
    <source>
        <dbReference type="ARBA" id="ARBA00022840"/>
    </source>
</evidence>
<comment type="caution">
    <text evidence="11">The sequence shown here is derived from an EMBL/GenBank/DDBJ whole genome shotgun (WGS) entry which is preliminary data.</text>
</comment>